<name>X1CJ33_9ZZZZ</name>
<dbReference type="Gene3D" id="2.60.40.1120">
    <property type="entry name" value="Carboxypeptidase-like, regulatory domain"/>
    <property type="match status" value="1"/>
</dbReference>
<dbReference type="GO" id="GO:0030246">
    <property type="term" value="F:carbohydrate binding"/>
    <property type="evidence" value="ECO:0007669"/>
    <property type="project" value="InterPro"/>
</dbReference>
<dbReference type="InterPro" id="IPR013784">
    <property type="entry name" value="Carb-bd-like_fold"/>
</dbReference>
<comment type="caution">
    <text evidence="2">The sequence shown here is derived from an EMBL/GenBank/DDBJ whole genome shotgun (WGS) entry which is preliminary data.</text>
</comment>
<proteinExistence type="predicted"/>
<protein>
    <recommendedName>
        <fullName evidence="3">SMP-30/Gluconolactonase/LRE-like region domain-containing protein</fullName>
    </recommendedName>
</protein>
<dbReference type="Pfam" id="PF01436">
    <property type="entry name" value="NHL"/>
    <property type="match status" value="2"/>
</dbReference>
<gene>
    <name evidence="2" type="ORF">S01H4_36137</name>
</gene>
<evidence type="ECO:0000313" key="2">
    <source>
        <dbReference type="EMBL" id="GAG84246.1"/>
    </source>
</evidence>
<dbReference type="Gene3D" id="2.120.10.30">
    <property type="entry name" value="TolB, C-terminal domain"/>
    <property type="match status" value="1"/>
</dbReference>
<evidence type="ECO:0000256" key="1">
    <source>
        <dbReference type="ARBA" id="ARBA00022737"/>
    </source>
</evidence>
<dbReference type="SUPFAM" id="SSF101898">
    <property type="entry name" value="NHL repeat"/>
    <property type="match status" value="1"/>
</dbReference>
<dbReference type="InterPro" id="IPR011042">
    <property type="entry name" value="6-blade_b-propeller_TolB-like"/>
</dbReference>
<dbReference type="GO" id="GO:0008270">
    <property type="term" value="F:zinc ion binding"/>
    <property type="evidence" value="ECO:0007669"/>
    <property type="project" value="UniProtKB-KW"/>
</dbReference>
<dbReference type="PANTHER" id="PTHR24104:SF25">
    <property type="entry name" value="PROTEIN LIN-41"/>
    <property type="match status" value="1"/>
</dbReference>
<dbReference type="EMBL" id="BART01019288">
    <property type="protein sequence ID" value="GAG84246.1"/>
    <property type="molecule type" value="Genomic_DNA"/>
</dbReference>
<feature type="non-terminal residue" evidence="2">
    <location>
        <position position="254"/>
    </location>
</feature>
<sequence>MLLISDNAGNVYVSEWNDHRIQKFDSDGTFITKWGSYGGADGEFYQPYGVAVDNAGNVYVAEKYNHRIQKFDSNGVFITKWGGFGSEEGQFNQPYGVAVANTGHVYVVDTYNNRIQKFYAYFNISGYVKDLGPGQVTGVSSVTVTLSGYTSDTYVTGISGYYEFTNLLCGEDYTIIPSRTDCIFNPPSRNYSPLGSTLENEDFTTPSVMTAIITVLSDSFELYVSTDFGSPIKRVYIEGNTFSEPVNVELSDVP</sequence>
<dbReference type="PROSITE" id="PS51125">
    <property type="entry name" value="NHL"/>
    <property type="match status" value="3"/>
</dbReference>
<reference evidence="2" key="1">
    <citation type="journal article" date="2014" name="Front. Microbiol.">
        <title>High frequency of phylogenetically diverse reductive dehalogenase-homologous genes in deep subseafloor sedimentary metagenomes.</title>
        <authorList>
            <person name="Kawai M."/>
            <person name="Futagami T."/>
            <person name="Toyoda A."/>
            <person name="Takaki Y."/>
            <person name="Nishi S."/>
            <person name="Hori S."/>
            <person name="Arai W."/>
            <person name="Tsubouchi T."/>
            <person name="Morono Y."/>
            <person name="Uchiyama I."/>
            <person name="Ito T."/>
            <person name="Fujiyama A."/>
            <person name="Inagaki F."/>
            <person name="Takami H."/>
        </authorList>
    </citation>
    <scope>NUCLEOTIDE SEQUENCE</scope>
    <source>
        <strain evidence="2">Expedition CK06-06</strain>
    </source>
</reference>
<dbReference type="InterPro" id="IPR001258">
    <property type="entry name" value="NHL_repeat"/>
</dbReference>
<evidence type="ECO:0008006" key="3">
    <source>
        <dbReference type="Google" id="ProtNLM"/>
    </source>
</evidence>
<dbReference type="InterPro" id="IPR050952">
    <property type="entry name" value="TRIM-NHL_E3_ligases"/>
</dbReference>
<keyword evidence="1" id="KW-0677">Repeat</keyword>
<dbReference type="Gene3D" id="2.40.10.500">
    <property type="match status" value="1"/>
</dbReference>
<organism evidence="2">
    <name type="scientific">marine sediment metagenome</name>
    <dbReference type="NCBI Taxonomy" id="412755"/>
    <lineage>
        <taxon>unclassified sequences</taxon>
        <taxon>metagenomes</taxon>
        <taxon>ecological metagenomes</taxon>
    </lineage>
</organism>
<dbReference type="PANTHER" id="PTHR24104">
    <property type="entry name" value="E3 UBIQUITIN-PROTEIN LIGASE NHLRC1-RELATED"/>
    <property type="match status" value="1"/>
</dbReference>
<accession>X1CJ33</accession>
<dbReference type="AlphaFoldDB" id="X1CJ33"/>
<dbReference type="SUPFAM" id="SSF49452">
    <property type="entry name" value="Starch-binding domain-like"/>
    <property type="match status" value="1"/>
</dbReference>